<name>A0AAW2HBQ7_9NEOP</name>
<protein>
    <submittedName>
        <fullName evidence="2">Uncharacterized protein</fullName>
    </submittedName>
</protein>
<feature type="compositionally biased region" description="Basic and acidic residues" evidence="1">
    <location>
        <begin position="1"/>
        <end position="18"/>
    </location>
</feature>
<evidence type="ECO:0000256" key="1">
    <source>
        <dbReference type="SAM" id="MobiDB-lite"/>
    </source>
</evidence>
<feature type="region of interest" description="Disordered" evidence="1">
    <location>
        <begin position="1"/>
        <end position="27"/>
    </location>
</feature>
<evidence type="ECO:0000313" key="2">
    <source>
        <dbReference type="EMBL" id="KAL0266988.1"/>
    </source>
</evidence>
<gene>
    <name evidence="2" type="ORF">PYX00_009378</name>
</gene>
<comment type="caution">
    <text evidence="2">The sequence shown here is derived from an EMBL/GenBank/DDBJ whole genome shotgun (WGS) entry which is preliminary data.</text>
</comment>
<sequence>MVSDSMDQKPQHPMDQRRSHPGTKRLKMNSRDIFSAMLSGVQGLRNGNLNSFQALIPAKKNYLSNGTVEGSPIWKLPA</sequence>
<proteinExistence type="predicted"/>
<dbReference type="EMBL" id="JARGDH010000005">
    <property type="protein sequence ID" value="KAL0266988.1"/>
    <property type="molecule type" value="Genomic_DNA"/>
</dbReference>
<organism evidence="2">
    <name type="scientific">Menopon gallinae</name>
    <name type="common">poultry shaft louse</name>
    <dbReference type="NCBI Taxonomy" id="328185"/>
    <lineage>
        <taxon>Eukaryota</taxon>
        <taxon>Metazoa</taxon>
        <taxon>Ecdysozoa</taxon>
        <taxon>Arthropoda</taxon>
        <taxon>Hexapoda</taxon>
        <taxon>Insecta</taxon>
        <taxon>Pterygota</taxon>
        <taxon>Neoptera</taxon>
        <taxon>Paraneoptera</taxon>
        <taxon>Psocodea</taxon>
        <taxon>Troctomorpha</taxon>
        <taxon>Phthiraptera</taxon>
        <taxon>Amblycera</taxon>
        <taxon>Menoponidae</taxon>
        <taxon>Menopon</taxon>
    </lineage>
</organism>
<dbReference type="AlphaFoldDB" id="A0AAW2HBQ7"/>
<reference evidence="2" key="1">
    <citation type="journal article" date="2024" name="Gigascience">
        <title>Chromosome-level genome of the poultry shaft louse Menopon gallinae provides insight into the host-switching and adaptive evolution of parasitic lice.</title>
        <authorList>
            <person name="Xu Y."/>
            <person name="Ma L."/>
            <person name="Liu S."/>
            <person name="Liang Y."/>
            <person name="Liu Q."/>
            <person name="He Z."/>
            <person name="Tian L."/>
            <person name="Duan Y."/>
            <person name="Cai W."/>
            <person name="Li H."/>
            <person name="Song F."/>
        </authorList>
    </citation>
    <scope>NUCLEOTIDE SEQUENCE</scope>
    <source>
        <strain evidence="2">Cailab_2023a</strain>
    </source>
</reference>
<accession>A0AAW2HBQ7</accession>